<name>A0A4Y1ZWP1_ARAVE</name>
<gene>
    <name evidence="1" type="ORF">AVEN_191831_1</name>
</gene>
<dbReference type="Proteomes" id="UP000499080">
    <property type="component" value="Unassembled WGS sequence"/>
</dbReference>
<organism evidence="1 2">
    <name type="scientific">Araneus ventricosus</name>
    <name type="common">Orbweaver spider</name>
    <name type="synonym">Epeira ventricosa</name>
    <dbReference type="NCBI Taxonomy" id="182803"/>
    <lineage>
        <taxon>Eukaryota</taxon>
        <taxon>Metazoa</taxon>
        <taxon>Ecdysozoa</taxon>
        <taxon>Arthropoda</taxon>
        <taxon>Chelicerata</taxon>
        <taxon>Arachnida</taxon>
        <taxon>Araneae</taxon>
        <taxon>Araneomorphae</taxon>
        <taxon>Entelegynae</taxon>
        <taxon>Araneoidea</taxon>
        <taxon>Araneidae</taxon>
        <taxon>Araneus</taxon>
    </lineage>
</organism>
<protein>
    <submittedName>
        <fullName evidence="1">Uncharacterized protein</fullName>
    </submittedName>
</protein>
<comment type="caution">
    <text evidence="1">The sequence shown here is derived from an EMBL/GenBank/DDBJ whole genome shotgun (WGS) entry which is preliminary data.</text>
</comment>
<reference evidence="1 2" key="1">
    <citation type="journal article" date="2019" name="Sci. Rep.">
        <title>Orb-weaving spider Araneus ventricosus genome elucidates the spidroin gene catalogue.</title>
        <authorList>
            <person name="Kono N."/>
            <person name="Nakamura H."/>
            <person name="Ohtoshi R."/>
            <person name="Moran D.A.P."/>
            <person name="Shinohara A."/>
            <person name="Yoshida Y."/>
            <person name="Fujiwara M."/>
            <person name="Mori M."/>
            <person name="Tomita M."/>
            <person name="Arakawa K."/>
        </authorList>
    </citation>
    <scope>NUCLEOTIDE SEQUENCE [LARGE SCALE GENOMIC DNA]</scope>
</reference>
<evidence type="ECO:0000313" key="2">
    <source>
        <dbReference type="Proteomes" id="UP000499080"/>
    </source>
</evidence>
<proteinExistence type="predicted"/>
<accession>A0A4Y1ZWP1</accession>
<evidence type="ECO:0000313" key="1">
    <source>
        <dbReference type="EMBL" id="GBL71227.1"/>
    </source>
</evidence>
<dbReference type="AlphaFoldDB" id="A0A4Y1ZWP1"/>
<dbReference type="OrthoDB" id="10050977at2759"/>
<keyword evidence="2" id="KW-1185">Reference proteome</keyword>
<dbReference type="EMBL" id="BGPR01078613">
    <property type="protein sequence ID" value="GBL71227.1"/>
    <property type="molecule type" value="Genomic_DNA"/>
</dbReference>
<sequence>MVCIDTKTRCNSLLAMLERLLEIKPAMSKTLIDTQEQRILANVEFETLTATVAGLKPVNIGLGKLCSRNATLLTAEGVFTFIIGELDKQSSEFA</sequence>